<sequence length="1465" mass="167975">MPYVVVETVNASGNKDLLAAPQSWPAQQRQQSANEPQLYGNVVPKEEDEEMEEEDPFGDVAPAAAHLPNEPAILDIEPKRMQHSSDEEEYDPFEDVSPLEDKSELTVIAVEQLSDEAQRLFSSIGTEQEQEQEQQSAAEEKLNLQIMDMIRELKFMMISNQKEIRKIVSESMGKIHRTVKLLLHKKDDEDAEEGPRHLYERVDPEEFTFDPLTTVEQVEKFDEQLREDKYRKEIYGWVESNVGYESSSEHRMHTMLDLIFDRQLFAKFSWSGLNKKHPMQVFRNIVQLFEYIGSSSVQRIKREQRVRSWVKRIVAQENEPDKCMKRMWDLMFDEALFRHMCWVGSSSKIALRDYFNIIDLYKYGGTTNVHRVNDTEQKARNRVKRVVAREDGPGKCMKRMWDLMFDKAPIEKFSWAGTNSKIALRDYTNIVDLYKYGGTTDANHPVNDMQVRAFFLKSIKYATDLKNIQKCNEKKARQAKCDKIRKPPSSWWSVQDAWLEEDVHEQDESGGVQEQSTEQYSTGEQQEYVEEMPYVLVKKTKSNLGRKEVAVAPSSWIHKDGKGTTYVSLPDAVCPKKIRALLEKESNPTKDWEKHECEILSTDIPTLTMAYTIIETMQKQNKVLGGRPTQLIKTSLDKTEKALPTRPPVKEAPKVVSKQKQSDKPNRTLPEPHPEPDYDPFADIPNWHVPEKHCTPATSPTEDLQMTVEECEPTDPLQQLFSSAMVNQEQGDEDDPFRDVSPPLKDPQLTANCEHRPPVDSTDQFFTRINKELNKQHDVLGDVSYAQLLDLLYELKCMIRSNQDELRRKINDGFSRLQQTVLSVLAKDNTDDSAAFEEKAVACKEELDELESRLQDEAYREQVHRWMDRIIPSEANPELRMTNILHKLVDNKLLAQLEWNPEPTHPEKIRLETYRHFCKLFEYAGTTTEHVANDWFVECFFRNKLKNNAHARVNMSEKRKGVTESKPVKIARTETELNTCEETVNLLETDTVSTANQDDDVYEIIELDGDEDNAPTTATAATPTETTEMPYILVEMTNPAGGKELLAAPAAWIQKKADGTAYLCWPFARSIRRLNALFQDEYSIPSEVWERLECEILCRNIPSLSSADKMIETMESSQLSEPKPAARVTVQRLNDPLANRQSNGGVQKLLSSLTAQPDDDPLGDVKPCPQMLDLLYELKSLIQANQEELRQNLKEGFGRVDKSVKSMNDKYLESNAVQYELGRADANAFQAGRVDANVCQLVEQPEKFKVDLLTEMEAVEEFEKRLEDDDYRTQVCQWVDASVGHMRQSEHRMHTLLDLIIDRKLFAGFSWTGGGKNKRALNAHKNILNLFEYAGTTSVYRADHVSVENFMRKKLHNSTTRIKVKGVRRSVPHSGRKRLNRVGDEIIRIIPKQIKLTSSTDARSPSAVADATQGQSSPSSSILMAVSVPAKPIRSETIVVKQDATMFIDGVDEFEEMLDIRRLQK</sequence>
<feature type="region of interest" description="Disordered" evidence="2">
    <location>
        <begin position="10"/>
        <end position="63"/>
    </location>
</feature>
<feature type="domain" description="DUF4806" evidence="3">
    <location>
        <begin position="841"/>
        <end position="921"/>
    </location>
</feature>
<keyword evidence="1" id="KW-0175">Coiled coil</keyword>
<feature type="compositionally biased region" description="Acidic residues" evidence="2">
    <location>
        <begin position="46"/>
        <end position="57"/>
    </location>
</feature>
<dbReference type="InterPro" id="IPR032071">
    <property type="entry name" value="DUF4806"/>
</dbReference>
<proteinExistence type="predicted"/>
<evidence type="ECO:0000313" key="4">
    <source>
        <dbReference type="EnsemblMetazoa" id="AMEC022240-PA"/>
    </source>
</evidence>
<dbReference type="Proteomes" id="UP000075902">
    <property type="component" value="Unassembled WGS sequence"/>
</dbReference>
<name>A0A182UKU9_9DIPT</name>
<dbReference type="Pfam" id="PF16064">
    <property type="entry name" value="DUF4806"/>
    <property type="match status" value="2"/>
</dbReference>
<reference evidence="4" key="2">
    <citation type="submission" date="2020-05" db="UniProtKB">
        <authorList>
            <consortium name="EnsemblMetazoa"/>
        </authorList>
    </citation>
    <scope>IDENTIFICATION</scope>
    <source>
        <strain evidence="4">CM1001059</strain>
    </source>
</reference>
<reference evidence="5" key="1">
    <citation type="submission" date="2014-01" db="EMBL/GenBank/DDBJ databases">
        <title>The Genome Sequence of Anopheles melas CM1001059_A (V2).</title>
        <authorList>
            <consortium name="The Broad Institute Genomics Platform"/>
            <person name="Neafsey D.E."/>
            <person name="Besansky N."/>
            <person name="Howell P."/>
            <person name="Walton C."/>
            <person name="Young S.K."/>
            <person name="Zeng Q."/>
            <person name="Gargeya S."/>
            <person name="Fitzgerald M."/>
            <person name="Haas B."/>
            <person name="Abouelleil A."/>
            <person name="Allen A.W."/>
            <person name="Alvarado L."/>
            <person name="Arachchi H.M."/>
            <person name="Berlin A.M."/>
            <person name="Chapman S.B."/>
            <person name="Gainer-Dewar J."/>
            <person name="Goldberg J."/>
            <person name="Griggs A."/>
            <person name="Gujja S."/>
            <person name="Hansen M."/>
            <person name="Howarth C."/>
            <person name="Imamovic A."/>
            <person name="Ireland A."/>
            <person name="Larimer J."/>
            <person name="McCowan C."/>
            <person name="Murphy C."/>
            <person name="Pearson M."/>
            <person name="Poon T.W."/>
            <person name="Priest M."/>
            <person name="Roberts A."/>
            <person name="Saif S."/>
            <person name="Shea T."/>
            <person name="Sisk P."/>
            <person name="Sykes S."/>
            <person name="Wortman J."/>
            <person name="Nusbaum C."/>
            <person name="Birren B."/>
        </authorList>
    </citation>
    <scope>NUCLEOTIDE SEQUENCE [LARGE SCALE GENOMIC DNA]</scope>
    <source>
        <strain evidence="5">CM1001059</strain>
    </source>
</reference>
<feature type="compositionally biased region" description="Basic and acidic residues" evidence="2">
    <location>
        <begin position="635"/>
        <end position="653"/>
    </location>
</feature>
<organism evidence="4 5">
    <name type="scientific">Anopheles melas</name>
    <dbReference type="NCBI Taxonomy" id="34690"/>
    <lineage>
        <taxon>Eukaryota</taxon>
        <taxon>Metazoa</taxon>
        <taxon>Ecdysozoa</taxon>
        <taxon>Arthropoda</taxon>
        <taxon>Hexapoda</taxon>
        <taxon>Insecta</taxon>
        <taxon>Pterygota</taxon>
        <taxon>Neoptera</taxon>
        <taxon>Endopterygota</taxon>
        <taxon>Diptera</taxon>
        <taxon>Nematocera</taxon>
        <taxon>Culicoidea</taxon>
        <taxon>Culicidae</taxon>
        <taxon>Anophelinae</taxon>
        <taxon>Anopheles</taxon>
    </lineage>
</organism>
<dbReference type="STRING" id="34690.A0A182UKU9"/>
<keyword evidence="5" id="KW-1185">Reference proteome</keyword>
<dbReference type="VEuPathDB" id="VectorBase:AMEC022240"/>
<feature type="compositionally biased region" description="Basic and acidic residues" evidence="2">
    <location>
        <begin position="660"/>
        <end position="676"/>
    </location>
</feature>
<protein>
    <recommendedName>
        <fullName evidence="3">DUF4806 domain-containing protein</fullName>
    </recommendedName>
</protein>
<feature type="region of interest" description="Disordered" evidence="2">
    <location>
        <begin position="1397"/>
        <end position="1418"/>
    </location>
</feature>
<accession>A0A182UKU9</accession>
<feature type="domain" description="DUF4806" evidence="3">
    <location>
        <begin position="208"/>
        <end position="289"/>
    </location>
</feature>
<feature type="region of interest" description="Disordered" evidence="2">
    <location>
        <begin position="635"/>
        <end position="677"/>
    </location>
</feature>
<evidence type="ECO:0000259" key="3">
    <source>
        <dbReference type="Pfam" id="PF16064"/>
    </source>
</evidence>
<dbReference type="EnsemblMetazoa" id="AMEC022240-RA">
    <property type="protein sequence ID" value="AMEC022240-PA"/>
    <property type="gene ID" value="AMEC022240"/>
</dbReference>
<evidence type="ECO:0000313" key="5">
    <source>
        <dbReference type="Proteomes" id="UP000075902"/>
    </source>
</evidence>
<evidence type="ECO:0000256" key="1">
    <source>
        <dbReference type="SAM" id="Coils"/>
    </source>
</evidence>
<feature type="coiled-coil region" evidence="1">
    <location>
        <begin position="833"/>
        <end position="860"/>
    </location>
</feature>
<evidence type="ECO:0000256" key="2">
    <source>
        <dbReference type="SAM" id="MobiDB-lite"/>
    </source>
</evidence>
<feature type="compositionally biased region" description="Polar residues" evidence="2">
    <location>
        <begin position="24"/>
        <end position="35"/>
    </location>
</feature>